<protein>
    <recommendedName>
        <fullName evidence="5">Carboxylic ester hydrolase</fullName>
        <ecNumber evidence="5">3.1.1.-</ecNumber>
    </recommendedName>
</protein>
<dbReference type="Gene3D" id="3.40.50.1820">
    <property type="entry name" value="alpha/beta hydrolase"/>
    <property type="match status" value="1"/>
</dbReference>
<dbReference type="Pfam" id="PF00135">
    <property type="entry name" value="COesterase"/>
    <property type="match status" value="1"/>
</dbReference>
<reference evidence="8" key="1">
    <citation type="submission" date="2020-11" db="EMBL/GenBank/DDBJ databases">
        <authorList>
            <person name="Tran Van P."/>
        </authorList>
    </citation>
    <scope>NUCLEOTIDE SEQUENCE</scope>
</reference>
<dbReference type="EC" id="3.1.1.-" evidence="5"/>
<organism evidence="8">
    <name type="scientific">Darwinula stevensoni</name>
    <dbReference type="NCBI Taxonomy" id="69355"/>
    <lineage>
        <taxon>Eukaryota</taxon>
        <taxon>Metazoa</taxon>
        <taxon>Ecdysozoa</taxon>
        <taxon>Arthropoda</taxon>
        <taxon>Crustacea</taxon>
        <taxon>Oligostraca</taxon>
        <taxon>Ostracoda</taxon>
        <taxon>Podocopa</taxon>
        <taxon>Podocopida</taxon>
        <taxon>Darwinulocopina</taxon>
        <taxon>Darwinuloidea</taxon>
        <taxon>Darwinulidae</taxon>
        <taxon>Darwinula</taxon>
    </lineage>
</organism>
<keyword evidence="9" id="KW-1185">Reference proteome</keyword>
<dbReference type="InterPro" id="IPR019826">
    <property type="entry name" value="Carboxylesterase_B_AS"/>
</dbReference>
<accession>A0A7R9A192</accession>
<dbReference type="InterPro" id="IPR002018">
    <property type="entry name" value="CarbesteraseB"/>
</dbReference>
<keyword evidence="6" id="KW-0812">Transmembrane</keyword>
<keyword evidence="6" id="KW-1133">Transmembrane helix</keyword>
<name>A0A7R9A192_9CRUS</name>
<evidence type="ECO:0000256" key="1">
    <source>
        <dbReference type="ARBA" id="ARBA00005964"/>
    </source>
</evidence>
<keyword evidence="2" id="KW-0719">Serine esterase</keyword>
<keyword evidence="4" id="KW-0325">Glycoprotein</keyword>
<evidence type="ECO:0000256" key="5">
    <source>
        <dbReference type="RuleBase" id="RU361235"/>
    </source>
</evidence>
<evidence type="ECO:0000256" key="3">
    <source>
        <dbReference type="ARBA" id="ARBA00022801"/>
    </source>
</evidence>
<keyword evidence="3 5" id="KW-0378">Hydrolase</keyword>
<evidence type="ECO:0000313" key="9">
    <source>
        <dbReference type="Proteomes" id="UP000677054"/>
    </source>
</evidence>
<proteinExistence type="inferred from homology"/>
<sequence>MGARGSGMFWFAIFTWGGMVMFDVMGQKVLVTSPLGTVIGLSEKSVGGKPYAAFRGIPYAKPPTGSRRFMPPERLESWGEKLEAFRDGAECLQMDVLVTLNITGREDCLYLNVFTPITNETENLPVIFFIHGGGFISGSSNSLFYSPGYFMDEDVVLVTFNYRLGPLGFMSTEDKVMPGNMGLLDMIAALQWVQQNIRHFGGDPRAVTIMGESAGAGAVHHLILSPRARGLFRAAISESGSALCPWAVAEGHRRGAEGIASILGCPTMSSADLLLCLQQVPAEAIVGLSTKLWEWQYFPLLFGPRVDRETDGPVLPDEPINMMLEGCFSRVPWLTGINKDEGVLLALTPLGNETALKDLNERWEALCPLAMDFSFTTPVRCDRRSACNQIKTRYFRGKNISQDNASQLIEVFGDRWFKVCGVEAADLHSRFSPTYFYYFKGNGKRKFLDVLFAGPRQFLLNKSAEAHAGVGHGDDLLYLFDAKMIPPITTMEPMAFAIKNAFVRLWTDFATYLDPTPKGKEVELPSWPLYTEKKPYTYIIDAQPIVELGNIGEKRKTFWNSLPIQENNPLQTGF</sequence>
<evidence type="ECO:0000256" key="4">
    <source>
        <dbReference type="ARBA" id="ARBA00023180"/>
    </source>
</evidence>
<gene>
    <name evidence="8" type="ORF">DSTB1V02_LOCUS4398</name>
</gene>
<dbReference type="AlphaFoldDB" id="A0A7R9A192"/>
<dbReference type="PROSITE" id="PS00941">
    <property type="entry name" value="CARBOXYLESTERASE_B_2"/>
    <property type="match status" value="1"/>
</dbReference>
<keyword evidence="6" id="KW-0472">Membrane</keyword>
<feature type="transmembrane region" description="Helical" evidence="6">
    <location>
        <begin position="7"/>
        <end position="25"/>
    </location>
</feature>
<dbReference type="Proteomes" id="UP000677054">
    <property type="component" value="Unassembled WGS sequence"/>
</dbReference>
<dbReference type="InterPro" id="IPR019819">
    <property type="entry name" value="Carboxylesterase_B_CS"/>
</dbReference>
<dbReference type="InterPro" id="IPR029058">
    <property type="entry name" value="AB_hydrolase_fold"/>
</dbReference>
<evidence type="ECO:0000256" key="2">
    <source>
        <dbReference type="ARBA" id="ARBA00022487"/>
    </source>
</evidence>
<dbReference type="GO" id="GO:0052689">
    <property type="term" value="F:carboxylic ester hydrolase activity"/>
    <property type="evidence" value="ECO:0007669"/>
    <property type="project" value="UniProtKB-KW"/>
</dbReference>
<dbReference type="EMBL" id="LR900168">
    <property type="protein sequence ID" value="CAD7244504.1"/>
    <property type="molecule type" value="Genomic_DNA"/>
</dbReference>
<evidence type="ECO:0000313" key="8">
    <source>
        <dbReference type="EMBL" id="CAD7244504.1"/>
    </source>
</evidence>
<dbReference type="PANTHER" id="PTHR43142:SF1">
    <property type="entry name" value="CARBOXYLIC ESTER HYDROLASE"/>
    <property type="match status" value="1"/>
</dbReference>
<feature type="domain" description="Carboxylesterase type B" evidence="7">
    <location>
        <begin position="30"/>
        <end position="545"/>
    </location>
</feature>
<dbReference type="SUPFAM" id="SSF53474">
    <property type="entry name" value="alpha/beta-Hydrolases"/>
    <property type="match status" value="1"/>
</dbReference>
<dbReference type="OrthoDB" id="6846267at2759"/>
<dbReference type="PANTHER" id="PTHR43142">
    <property type="entry name" value="CARBOXYLIC ESTER HYDROLASE"/>
    <property type="match status" value="1"/>
</dbReference>
<evidence type="ECO:0000256" key="6">
    <source>
        <dbReference type="SAM" id="Phobius"/>
    </source>
</evidence>
<comment type="similarity">
    <text evidence="1 5">Belongs to the type-B carboxylesterase/lipase family.</text>
</comment>
<dbReference type="EMBL" id="CAJPEV010000651">
    <property type="protein sequence ID" value="CAG0887246.1"/>
    <property type="molecule type" value="Genomic_DNA"/>
</dbReference>
<dbReference type="PROSITE" id="PS00122">
    <property type="entry name" value="CARBOXYLESTERASE_B_1"/>
    <property type="match status" value="1"/>
</dbReference>
<evidence type="ECO:0000259" key="7">
    <source>
        <dbReference type="Pfam" id="PF00135"/>
    </source>
</evidence>